<dbReference type="PANTHER" id="PTHR22916">
    <property type="entry name" value="GLYCOSYLTRANSFERASE"/>
    <property type="match status" value="1"/>
</dbReference>
<dbReference type="CDD" id="cd04196">
    <property type="entry name" value="GT_2_like_d"/>
    <property type="match status" value="1"/>
</dbReference>
<reference evidence="2 3" key="1">
    <citation type="submission" date="2016-02" db="EMBL/GenBank/DDBJ databases">
        <authorList>
            <person name="Wen L."/>
            <person name="He K."/>
            <person name="Yang H."/>
        </authorList>
    </citation>
    <scope>NUCLEOTIDE SEQUENCE [LARGE SCALE GENOMIC DNA]</scope>
    <source>
        <strain evidence="2 3">KLE1704</strain>
    </source>
</reference>
<sequence>MKASFKNNNQIAIILCTYNGAQYLSEQLESIIKQTFSNWTLYIRDDGSTDNTIEIIHNYLLLDNRIIFCEKLEKHIGPQKGFIGMLECVESELYMFCDQDDVWLPTKIQLSVDVYNDIYVKNPCKPIVVHTDVAVVDENLAVLESSHWLSCRLNPDELKNYNYLAICCYTQGNTMLFNNEAKKISFPYSGEFMHDWWISTRVIKSKGIIKSIYIPTLLYRQHSNNVLGFKYGNSNRIFYKILNITNVINDNLEFYKNIRKDNYGSVLKFVWYKIRLLIKRYSKVDKIGIL</sequence>
<dbReference type="InterPro" id="IPR029044">
    <property type="entry name" value="Nucleotide-diphossugar_trans"/>
</dbReference>
<organism evidence="2">
    <name type="scientific">Bacteroides intestinalis</name>
    <dbReference type="NCBI Taxonomy" id="329854"/>
    <lineage>
        <taxon>Bacteria</taxon>
        <taxon>Pseudomonadati</taxon>
        <taxon>Bacteroidota</taxon>
        <taxon>Bacteroidia</taxon>
        <taxon>Bacteroidales</taxon>
        <taxon>Bacteroidaceae</taxon>
        <taxon>Bacteroides</taxon>
    </lineage>
</organism>
<keyword evidence="2" id="KW-0808">Transferase</keyword>
<dbReference type="PATRIC" id="fig|329854.7.peg.161"/>
<comment type="caution">
    <text evidence="2">The sequence shown here is derived from an EMBL/GenBank/DDBJ whole genome shotgun (WGS) entry which is preliminary data.</text>
</comment>
<dbReference type="Pfam" id="PF00535">
    <property type="entry name" value="Glycos_transf_2"/>
    <property type="match status" value="1"/>
</dbReference>
<evidence type="ECO:0000313" key="3">
    <source>
        <dbReference type="Proteomes" id="UP000070319"/>
    </source>
</evidence>
<dbReference type="RefSeq" id="WP_007213775.1">
    <property type="nucleotide sequence ID" value="NZ_KQ968655.1"/>
</dbReference>
<dbReference type="Proteomes" id="UP000070319">
    <property type="component" value="Unassembled WGS sequence"/>
</dbReference>
<protein>
    <submittedName>
        <fullName evidence="2">Glycosyltransferase, group 2 family protein</fullName>
    </submittedName>
</protein>
<dbReference type="AlphaFoldDB" id="A0A139LVE6"/>
<evidence type="ECO:0000259" key="1">
    <source>
        <dbReference type="Pfam" id="PF00535"/>
    </source>
</evidence>
<accession>A0A139LVE6</accession>
<dbReference type="SUPFAM" id="SSF53448">
    <property type="entry name" value="Nucleotide-diphospho-sugar transferases"/>
    <property type="match status" value="1"/>
</dbReference>
<feature type="domain" description="Glycosyltransferase 2-like" evidence="1">
    <location>
        <begin position="13"/>
        <end position="117"/>
    </location>
</feature>
<name>A0A139LVE6_9BACE</name>
<dbReference type="PANTHER" id="PTHR22916:SF3">
    <property type="entry name" value="UDP-GLCNAC:BETAGAL BETA-1,3-N-ACETYLGLUCOSAMINYLTRANSFERASE-LIKE PROTEIN 1"/>
    <property type="match status" value="1"/>
</dbReference>
<dbReference type="EMBL" id="LTDF01000016">
    <property type="protein sequence ID" value="KXT55421.1"/>
    <property type="molecule type" value="Genomic_DNA"/>
</dbReference>
<dbReference type="Gene3D" id="3.90.550.10">
    <property type="entry name" value="Spore Coat Polysaccharide Biosynthesis Protein SpsA, Chain A"/>
    <property type="match status" value="1"/>
</dbReference>
<proteinExistence type="predicted"/>
<dbReference type="GO" id="GO:0016758">
    <property type="term" value="F:hexosyltransferase activity"/>
    <property type="evidence" value="ECO:0007669"/>
    <property type="project" value="UniProtKB-ARBA"/>
</dbReference>
<dbReference type="InterPro" id="IPR001173">
    <property type="entry name" value="Glyco_trans_2-like"/>
</dbReference>
<gene>
    <name evidence="2" type="ORF">HMPREF2531_00156</name>
</gene>
<evidence type="ECO:0000313" key="2">
    <source>
        <dbReference type="EMBL" id="KXT55421.1"/>
    </source>
</evidence>